<dbReference type="PROSITE" id="PS51257">
    <property type="entry name" value="PROKAR_LIPOPROTEIN"/>
    <property type="match status" value="1"/>
</dbReference>
<evidence type="ECO:0000313" key="4">
    <source>
        <dbReference type="Proteomes" id="UP000092503"/>
    </source>
</evidence>
<protein>
    <submittedName>
        <fullName evidence="3">Putative membrane protein</fullName>
    </submittedName>
</protein>
<dbReference type="EMBL" id="MDCE01000020">
    <property type="protein sequence ID" value="PPV06035.1"/>
    <property type="molecule type" value="Genomic_DNA"/>
</dbReference>
<feature type="transmembrane region" description="Helical" evidence="1">
    <location>
        <begin position="12"/>
        <end position="36"/>
    </location>
</feature>
<reference evidence="2 5" key="2">
    <citation type="submission" date="2016-08" db="EMBL/GenBank/DDBJ databases">
        <title>Evolution of the type three secretion system and type three effector repertoires in Xanthomonas.</title>
        <authorList>
            <person name="Merda D."/>
            <person name="Briand M."/>
            <person name="Bosis E."/>
            <person name="Rousseau C."/>
            <person name="Portier P."/>
            <person name="Jacques M.-A."/>
            <person name="Fischer-Le Saux M."/>
        </authorList>
    </citation>
    <scope>NUCLEOTIDE SEQUENCE [LARGE SCALE GENOMIC DNA]</scope>
    <source>
        <strain evidence="2 5">CFBP1976</strain>
    </source>
</reference>
<sequence>MMLRRHPYIDAVVAVLAVVVGCVIFYFSAISFYTYLKTGDILFRPRAGSVSVGIEAALRHMGQLVFGALCVAYGTSVLRRKSASVQTPHRRDRSI</sequence>
<name>A0A1C3NP61_9XANT</name>
<proteinExistence type="predicted"/>
<gene>
    <name evidence="3" type="ORF">XBLMG947_2910</name>
    <name evidence="2" type="ORF">XbrCFBP1976_14185</name>
</gene>
<dbReference type="Proteomes" id="UP000239710">
    <property type="component" value="Unassembled WGS sequence"/>
</dbReference>
<organism evidence="3 4">
    <name type="scientific">Xanthomonas bromi</name>
    <dbReference type="NCBI Taxonomy" id="56449"/>
    <lineage>
        <taxon>Bacteria</taxon>
        <taxon>Pseudomonadati</taxon>
        <taxon>Pseudomonadota</taxon>
        <taxon>Gammaproteobacteria</taxon>
        <taxon>Lysobacterales</taxon>
        <taxon>Lysobacteraceae</taxon>
        <taxon>Xanthomonas</taxon>
    </lineage>
</organism>
<keyword evidence="1" id="KW-0812">Transmembrane</keyword>
<evidence type="ECO:0000313" key="2">
    <source>
        <dbReference type="EMBL" id="PPV06035.1"/>
    </source>
</evidence>
<evidence type="ECO:0000313" key="3">
    <source>
        <dbReference type="EMBL" id="SBV52118.1"/>
    </source>
</evidence>
<reference evidence="3 4" key="1">
    <citation type="submission" date="2016-06" db="EMBL/GenBank/DDBJ databases">
        <authorList>
            <person name="Kjaerup R.B."/>
            <person name="Dalgaard T.S."/>
            <person name="Juul-Madsen H.R."/>
        </authorList>
    </citation>
    <scope>NUCLEOTIDE SEQUENCE [LARGE SCALE GENOMIC DNA]</scope>
    <source>
        <strain evidence="3">LMG947</strain>
    </source>
</reference>
<evidence type="ECO:0000313" key="5">
    <source>
        <dbReference type="Proteomes" id="UP000239710"/>
    </source>
</evidence>
<dbReference type="RefSeq" id="WP_065469354.1">
    <property type="nucleotide sequence ID" value="NZ_FLTX01000044.1"/>
</dbReference>
<feature type="transmembrane region" description="Helical" evidence="1">
    <location>
        <begin position="56"/>
        <end position="74"/>
    </location>
</feature>
<keyword evidence="1" id="KW-0472">Membrane</keyword>
<keyword evidence="5" id="KW-1185">Reference proteome</keyword>
<dbReference type="STRING" id="56449.XBLMG947_2910"/>
<dbReference type="OrthoDB" id="6007207at2"/>
<dbReference type="Proteomes" id="UP000092503">
    <property type="component" value="Unassembled WGS sequence"/>
</dbReference>
<evidence type="ECO:0000256" key="1">
    <source>
        <dbReference type="SAM" id="Phobius"/>
    </source>
</evidence>
<dbReference type="AlphaFoldDB" id="A0A1C3NP61"/>
<keyword evidence="1" id="KW-1133">Transmembrane helix</keyword>
<dbReference type="EMBL" id="FLTX01000044">
    <property type="protein sequence ID" value="SBV52118.1"/>
    <property type="molecule type" value="Genomic_DNA"/>
</dbReference>
<accession>A0A1C3NP61</accession>